<dbReference type="PANTHER" id="PTHR23150">
    <property type="entry name" value="SULFATASE MODIFYING FACTOR 1, 2"/>
    <property type="match status" value="1"/>
</dbReference>
<protein>
    <recommendedName>
        <fullName evidence="1">Sulfatase-modifying factor enzyme-like domain-containing protein</fullName>
    </recommendedName>
</protein>
<dbReference type="PANTHER" id="PTHR23150:SF19">
    <property type="entry name" value="FORMYLGLYCINE-GENERATING ENZYME"/>
    <property type="match status" value="1"/>
</dbReference>
<organism evidence="2">
    <name type="scientific">marine metagenome</name>
    <dbReference type="NCBI Taxonomy" id="408172"/>
    <lineage>
        <taxon>unclassified sequences</taxon>
        <taxon>metagenomes</taxon>
        <taxon>ecological metagenomes</taxon>
    </lineage>
</organism>
<dbReference type="Pfam" id="PF03781">
    <property type="entry name" value="FGE-sulfatase"/>
    <property type="match status" value="1"/>
</dbReference>
<name>A0A381RJZ8_9ZZZZ</name>
<accession>A0A381RJZ8</accession>
<dbReference type="InterPro" id="IPR005532">
    <property type="entry name" value="SUMF_dom"/>
</dbReference>
<reference evidence="2" key="1">
    <citation type="submission" date="2018-05" db="EMBL/GenBank/DDBJ databases">
        <authorList>
            <person name="Lanie J.A."/>
            <person name="Ng W.-L."/>
            <person name="Kazmierczak K.M."/>
            <person name="Andrzejewski T.M."/>
            <person name="Davidsen T.M."/>
            <person name="Wayne K.J."/>
            <person name="Tettelin H."/>
            <person name="Glass J.I."/>
            <person name="Rusch D."/>
            <person name="Podicherti R."/>
            <person name="Tsui H.-C.T."/>
            <person name="Winkler M.E."/>
        </authorList>
    </citation>
    <scope>NUCLEOTIDE SEQUENCE</scope>
</reference>
<dbReference type="EMBL" id="UINC01001984">
    <property type="protein sequence ID" value="SUZ91554.1"/>
    <property type="molecule type" value="Genomic_DNA"/>
</dbReference>
<dbReference type="SUPFAM" id="SSF56436">
    <property type="entry name" value="C-type lectin-like"/>
    <property type="match status" value="1"/>
</dbReference>
<dbReference type="InterPro" id="IPR051043">
    <property type="entry name" value="Sulfatase_Mod_Factor_Kinase"/>
</dbReference>
<evidence type="ECO:0000313" key="2">
    <source>
        <dbReference type="EMBL" id="SUZ91554.1"/>
    </source>
</evidence>
<dbReference type="InterPro" id="IPR042095">
    <property type="entry name" value="SUMF_sf"/>
</dbReference>
<sequence length="229" mass="26395">MLIFTVCLAYLFLLAVNKTEANSQILIPSGEFNMGTEKGTQAERPLHPVWVDAFFMDRFEVSNKDYEKLNPNFQRSQASPCDDCPVTRVNWEEAKTYCQRLEKRLPTEAEWEKARRGPNEIDAESDKKKSRYGLSFEAGTAPVQSSIKNGYGLHHMEGNVWEWTNDWFDAKYYQNSPKKNPRGPSEGSRRSVRGGSWYNDIWYLQAGMRFRLAPDVKLNSLGFRCAKNS</sequence>
<evidence type="ECO:0000259" key="1">
    <source>
        <dbReference type="Pfam" id="PF03781"/>
    </source>
</evidence>
<dbReference type="GO" id="GO:0120147">
    <property type="term" value="F:formylglycine-generating oxidase activity"/>
    <property type="evidence" value="ECO:0007669"/>
    <property type="project" value="TreeGrafter"/>
</dbReference>
<dbReference type="Gene3D" id="3.90.1580.10">
    <property type="entry name" value="paralog of FGE (formylglycine-generating enzyme)"/>
    <property type="match status" value="1"/>
</dbReference>
<feature type="domain" description="Sulfatase-modifying factor enzyme-like" evidence="1">
    <location>
        <begin position="21"/>
        <end position="227"/>
    </location>
</feature>
<dbReference type="InterPro" id="IPR016187">
    <property type="entry name" value="CTDL_fold"/>
</dbReference>
<dbReference type="AlphaFoldDB" id="A0A381RJZ8"/>
<proteinExistence type="predicted"/>
<gene>
    <name evidence="2" type="ORF">METZ01_LOCUS44408</name>
</gene>